<sequence length="150" mass="15984">MTVEQDLSPLVKTVVVPVGVDRAFEAFTAEASVWWPLFSHSVGAAAAHGVRLEGVVGGRIVEYGADGEIATWGTVSAWDPPASVSFSWHPGGDPAEAGQVTVTFAATGDGTEVRLVHTGWERRGEGAGRARLSYDTGWDYVLGKYVEHTR</sequence>
<evidence type="ECO:0000259" key="2">
    <source>
        <dbReference type="Pfam" id="PF08327"/>
    </source>
</evidence>
<evidence type="ECO:0000256" key="1">
    <source>
        <dbReference type="ARBA" id="ARBA00006817"/>
    </source>
</evidence>
<comment type="similarity">
    <text evidence="1">Belongs to the AHA1 family.</text>
</comment>
<gene>
    <name evidence="3" type="ORF">BJY22_002828</name>
</gene>
<evidence type="ECO:0000313" key="4">
    <source>
        <dbReference type="Proteomes" id="UP000555407"/>
    </source>
</evidence>
<dbReference type="InterPro" id="IPR023393">
    <property type="entry name" value="START-like_dom_sf"/>
</dbReference>
<keyword evidence="4" id="KW-1185">Reference proteome</keyword>
<feature type="domain" description="Activator of Hsp90 ATPase homologue 1/2-like C-terminal" evidence="2">
    <location>
        <begin position="20"/>
        <end position="142"/>
    </location>
</feature>
<comment type="caution">
    <text evidence="3">The sequence shown here is derived from an EMBL/GenBank/DDBJ whole genome shotgun (WGS) entry which is preliminary data.</text>
</comment>
<accession>A0A7X6A0F1</accession>
<dbReference type="InterPro" id="IPR013538">
    <property type="entry name" value="ASHA1/2-like_C"/>
</dbReference>
<dbReference type="RefSeq" id="WP_167206970.1">
    <property type="nucleotide sequence ID" value="NZ_JAASRO010000001.1"/>
</dbReference>
<evidence type="ECO:0000313" key="3">
    <source>
        <dbReference type="EMBL" id="NIK57111.1"/>
    </source>
</evidence>
<proteinExistence type="inferred from homology"/>
<dbReference type="EMBL" id="JAASRO010000001">
    <property type="protein sequence ID" value="NIK57111.1"/>
    <property type="molecule type" value="Genomic_DNA"/>
</dbReference>
<dbReference type="Proteomes" id="UP000555407">
    <property type="component" value="Unassembled WGS sequence"/>
</dbReference>
<dbReference type="Gene3D" id="3.30.530.20">
    <property type="match status" value="1"/>
</dbReference>
<protein>
    <submittedName>
        <fullName evidence="3">Uncharacterized protein YndB with AHSA1/START domain</fullName>
    </submittedName>
</protein>
<dbReference type="AlphaFoldDB" id="A0A7X6A0F1"/>
<dbReference type="SUPFAM" id="SSF55961">
    <property type="entry name" value="Bet v1-like"/>
    <property type="match status" value="1"/>
</dbReference>
<name>A0A7X6A0F1_9ACTN</name>
<organism evidence="3 4">
    <name type="scientific">Kribbella shirazensis</name>
    <dbReference type="NCBI Taxonomy" id="1105143"/>
    <lineage>
        <taxon>Bacteria</taxon>
        <taxon>Bacillati</taxon>
        <taxon>Actinomycetota</taxon>
        <taxon>Actinomycetes</taxon>
        <taxon>Propionibacteriales</taxon>
        <taxon>Kribbellaceae</taxon>
        <taxon>Kribbella</taxon>
    </lineage>
</organism>
<dbReference type="Pfam" id="PF08327">
    <property type="entry name" value="AHSA1"/>
    <property type="match status" value="1"/>
</dbReference>
<reference evidence="3 4" key="1">
    <citation type="submission" date="2020-03" db="EMBL/GenBank/DDBJ databases">
        <title>Sequencing the genomes of 1000 actinobacteria strains.</title>
        <authorList>
            <person name="Klenk H.-P."/>
        </authorList>
    </citation>
    <scope>NUCLEOTIDE SEQUENCE [LARGE SCALE GENOMIC DNA]</scope>
    <source>
        <strain evidence="3 4">DSM 45490</strain>
    </source>
</reference>